<sequence length="572" mass="60997">MTRWLVLLLWLAAGVAHADERILAYDSRIQVAADGSLEVTEKITVRAEGTNIRRGIYRDFPTRYSDRFDNRVVVGFEVLDVQRDGREEAWFTENKRNGVRINTGNDDLLPVPAQFTYTLRYRTTRQLGFFAGNDELYFNAIGTGWDFPIDAGSVEVRLPQPVPVDQIHVEGYTGPQGSRDQDYVAITPQPGVARWRLTRPLQAREGLAVVLTFPKGVVTPPTRAQGWAWFFRDNGGVLVALLGLVVLLVFCVRRWHRVGRDPRAGVVIAQYEPPEGHTPAGLRYMWKMRQDTRCFSSDLLALAVAGQVRIHREEGIFKDTWSLERIQGVKMDGLGASERALLSTLFSSGPRLVLKDSNATTMAAATAAQGKALGAQFQPAMFNRNGASILAAAGIALASVVLAAIVGGQAGMPATVLVAVVMLLTIIAFAVLVNAPTPEGRKLLDAIEGLRLYLGVAERDDLARLGGPGAPPALDAKRFEQLLPYAVALEVEDAWTRKFTAAVGAAAAAAATSAIGWYHGGHSGDLGSFTKSLGSTLSSQIASSSSPPGSSSGSGGGGFSGGGGGGGGGGGR</sequence>
<evidence type="ECO:0000259" key="4">
    <source>
        <dbReference type="Pfam" id="PF09972"/>
    </source>
</evidence>
<feature type="transmembrane region" description="Helical" evidence="2">
    <location>
        <begin position="412"/>
        <end position="433"/>
    </location>
</feature>
<feature type="signal peptide" evidence="3">
    <location>
        <begin position="1"/>
        <end position="18"/>
    </location>
</feature>
<gene>
    <name evidence="6" type="ORF">I8J32_009075</name>
</gene>
<keyword evidence="2" id="KW-1133">Transmembrane helix</keyword>
<evidence type="ECO:0000313" key="6">
    <source>
        <dbReference type="EMBL" id="QSX76973.1"/>
    </source>
</evidence>
<dbReference type="Proteomes" id="UP000639274">
    <property type="component" value="Chromosome"/>
</dbReference>
<reference evidence="6 7" key="1">
    <citation type="submission" date="2021-03" db="EMBL/GenBank/DDBJ databases">
        <title>Lysobacter sp. nov. isolated from soil of gangwondo yeongwol, south Korea.</title>
        <authorList>
            <person name="Kim K.R."/>
            <person name="Kim K.H."/>
            <person name="Jeon C.O."/>
        </authorList>
    </citation>
    <scope>NUCLEOTIDE SEQUENCE [LARGE SCALE GENOMIC DNA]</scope>
    <source>
        <strain evidence="6 7">R19</strain>
    </source>
</reference>
<name>A0A975AR60_9GAMM</name>
<dbReference type="AlphaFoldDB" id="A0A975AR60"/>
<feature type="chain" id="PRO_5037469058" evidence="3">
    <location>
        <begin position="19"/>
        <end position="572"/>
    </location>
</feature>
<dbReference type="EMBL" id="CP071518">
    <property type="protein sequence ID" value="QSX76973.1"/>
    <property type="molecule type" value="Genomic_DNA"/>
</dbReference>
<feature type="transmembrane region" description="Helical" evidence="2">
    <location>
        <begin position="387"/>
        <end position="406"/>
    </location>
</feature>
<evidence type="ECO:0000256" key="2">
    <source>
        <dbReference type="SAM" id="Phobius"/>
    </source>
</evidence>
<dbReference type="Pfam" id="PF09972">
    <property type="entry name" value="DUF2207"/>
    <property type="match status" value="1"/>
</dbReference>
<evidence type="ECO:0000256" key="3">
    <source>
        <dbReference type="SAM" id="SignalP"/>
    </source>
</evidence>
<feature type="domain" description="Predicted membrane protein YciQ-like C-terminal" evidence="5">
    <location>
        <begin position="270"/>
        <end position="499"/>
    </location>
</feature>
<feature type="domain" description="DUF2207" evidence="4">
    <location>
        <begin position="21"/>
        <end position="213"/>
    </location>
</feature>
<keyword evidence="3" id="KW-0732">Signal</keyword>
<evidence type="ECO:0000259" key="5">
    <source>
        <dbReference type="Pfam" id="PF20990"/>
    </source>
</evidence>
<feature type="transmembrane region" description="Helical" evidence="2">
    <location>
        <begin position="235"/>
        <end position="253"/>
    </location>
</feature>
<feature type="region of interest" description="Disordered" evidence="1">
    <location>
        <begin position="538"/>
        <end position="572"/>
    </location>
</feature>
<proteinExistence type="predicted"/>
<keyword evidence="7" id="KW-1185">Reference proteome</keyword>
<dbReference type="RefSeq" id="WP_200611085.1">
    <property type="nucleotide sequence ID" value="NZ_CP071518.1"/>
</dbReference>
<accession>A0A975AR60</accession>
<dbReference type="KEGG" id="lsf:I8J32_009075"/>
<organism evidence="6 7">
    <name type="scientific">Agrilutibacter solisilvae</name>
    <dbReference type="NCBI Taxonomy" id="2763317"/>
    <lineage>
        <taxon>Bacteria</taxon>
        <taxon>Pseudomonadati</taxon>
        <taxon>Pseudomonadota</taxon>
        <taxon>Gammaproteobacteria</taxon>
        <taxon>Lysobacterales</taxon>
        <taxon>Lysobacteraceae</taxon>
        <taxon>Agrilutibacter</taxon>
    </lineage>
</organism>
<keyword evidence="2" id="KW-0472">Membrane</keyword>
<evidence type="ECO:0000256" key="1">
    <source>
        <dbReference type="SAM" id="MobiDB-lite"/>
    </source>
</evidence>
<evidence type="ECO:0000313" key="7">
    <source>
        <dbReference type="Proteomes" id="UP000639274"/>
    </source>
</evidence>
<keyword evidence="2" id="KW-0812">Transmembrane</keyword>
<feature type="compositionally biased region" description="Gly residues" evidence="1">
    <location>
        <begin position="552"/>
        <end position="572"/>
    </location>
</feature>
<dbReference type="InterPro" id="IPR018702">
    <property type="entry name" value="DUF2207"/>
</dbReference>
<protein>
    <submittedName>
        <fullName evidence="6">DUF2207 domain-containing protein</fullName>
    </submittedName>
</protein>
<dbReference type="InterPro" id="IPR048389">
    <property type="entry name" value="YciQ-like_C"/>
</dbReference>
<dbReference type="Pfam" id="PF20990">
    <property type="entry name" value="DUF2207_C"/>
    <property type="match status" value="1"/>
</dbReference>